<dbReference type="SUPFAM" id="SSF161098">
    <property type="entry name" value="MetI-like"/>
    <property type="match status" value="1"/>
</dbReference>
<protein>
    <submittedName>
        <fullName evidence="9">ABC transporter, permease protein</fullName>
    </submittedName>
</protein>
<comment type="caution">
    <text evidence="9">The sequence shown here is derived from an EMBL/GenBank/DDBJ whole genome shotgun (WGS) entry which is preliminary data.</text>
</comment>
<organism evidence="9 10">
    <name type="scientific">Marvinbryantia formatexigens DSM 14469</name>
    <dbReference type="NCBI Taxonomy" id="478749"/>
    <lineage>
        <taxon>Bacteria</taxon>
        <taxon>Bacillati</taxon>
        <taxon>Bacillota</taxon>
        <taxon>Clostridia</taxon>
        <taxon>Lachnospirales</taxon>
        <taxon>Lachnospiraceae</taxon>
        <taxon>Marvinbryantia</taxon>
    </lineage>
</organism>
<dbReference type="eggNOG" id="COG1175">
    <property type="taxonomic scope" value="Bacteria"/>
</dbReference>
<dbReference type="InterPro" id="IPR000515">
    <property type="entry name" value="MetI-like"/>
</dbReference>
<dbReference type="GO" id="GO:0005886">
    <property type="term" value="C:plasma membrane"/>
    <property type="evidence" value="ECO:0007669"/>
    <property type="project" value="UniProtKB-SubCell"/>
</dbReference>
<dbReference type="AlphaFoldDB" id="C6LHS1"/>
<evidence type="ECO:0000256" key="7">
    <source>
        <dbReference type="RuleBase" id="RU363032"/>
    </source>
</evidence>
<feature type="transmembrane region" description="Helical" evidence="7">
    <location>
        <begin position="132"/>
        <end position="153"/>
    </location>
</feature>
<feature type="transmembrane region" description="Helical" evidence="7">
    <location>
        <begin position="35"/>
        <end position="58"/>
    </location>
</feature>
<keyword evidence="5 7" id="KW-1133">Transmembrane helix</keyword>
<reference evidence="9" key="1">
    <citation type="submission" date="2009-07" db="EMBL/GenBank/DDBJ databases">
        <authorList>
            <person name="Weinstock G."/>
            <person name="Sodergren E."/>
            <person name="Clifton S."/>
            <person name="Fulton L."/>
            <person name="Fulton B."/>
            <person name="Courtney L."/>
            <person name="Fronick C."/>
            <person name="Harrison M."/>
            <person name="Strong C."/>
            <person name="Farmer C."/>
            <person name="Delahaunty K."/>
            <person name="Markovic C."/>
            <person name="Hall O."/>
            <person name="Minx P."/>
            <person name="Tomlinson C."/>
            <person name="Mitreva M."/>
            <person name="Nelson J."/>
            <person name="Hou S."/>
            <person name="Wollam A."/>
            <person name="Pepin K.H."/>
            <person name="Johnson M."/>
            <person name="Bhonagiri V."/>
            <person name="Nash W.E."/>
            <person name="Warren W."/>
            <person name="Chinwalla A."/>
            <person name="Mardis E.R."/>
            <person name="Wilson R.K."/>
        </authorList>
    </citation>
    <scope>NUCLEOTIDE SEQUENCE [LARGE SCALE GENOMIC DNA]</scope>
    <source>
        <strain evidence="9">DSM 14469</strain>
    </source>
</reference>
<evidence type="ECO:0000256" key="6">
    <source>
        <dbReference type="ARBA" id="ARBA00023136"/>
    </source>
</evidence>
<dbReference type="PANTHER" id="PTHR30193:SF41">
    <property type="entry name" value="DIACETYLCHITOBIOSE UPTAKE SYSTEM PERMEASE PROTEIN NGCF"/>
    <property type="match status" value="1"/>
</dbReference>
<gene>
    <name evidence="9" type="ORF">BRYFOR_08185</name>
</gene>
<keyword evidence="10" id="KW-1185">Reference proteome</keyword>
<comment type="subcellular location">
    <subcellularLocation>
        <location evidence="1 7">Cell membrane</location>
        <topology evidence="1 7">Multi-pass membrane protein</topology>
    </subcellularLocation>
</comment>
<dbReference type="Gene3D" id="1.10.3720.10">
    <property type="entry name" value="MetI-like"/>
    <property type="match status" value="1"/>
</dbReference>
<sequence>MLWQRGAGWLPFASYGNLPKKRRENMSKARKRKTLLIALAFMLPFFVLYTVFTIWPVIQGFYVSLHKWGLMGKQSFLGFDNYVKFTGDKNFWAALWHTTFFTLITTPMLVIVSMALAMLANRPTKLKKGLRIIFYLPSVLSVSVAAFIAKFAFTPYTGLINGLLHQIGVLPASQELQWLQSPSLVWVTVSVMTVWWTIGFPMLLYLSALQDISPDVYEAASIDGASRFQQLIHLELPLLKPTTWLVGLLQMIACFKVFGQIQLITGGGPAGSTRPLIQYIYETAFKKNNLGYAAAMSYVLFGILLILSIGQQILQRRSED</sequence>
<feature type="domain" description="ABC transmembrane type-1" evidence="8">
    <location>
        <begin position="95"/>
        <end position="311"/>
    </location>
</feature>
<keyword evidence="2 7" id="KW-0813">Transport</keyword>
<dbReference type="PANTHER" id="PTHR30193">
    <property type="entry name" value="ABC TRANSPORTER PERMEASE PROTEIN"/>
    <property type="match status" value="1"/>
</dbReference>
<evidence type="ECO:0000256" key="4">
    <source>
        <dbReference type="ARBA" id="ARBA00022692"/>
    </source>
</evidence>
<feature type="transmembrane region" description="Helical" evidence="7">
    <location>
        <begin position="290"/>
        <end position="314"/>
    </location>
</feature>
<comment type="similarity">
    <text evidence="7">Belongs to the binding-protein-dependent transport system permease family.</text>
</comment>
<proteinExistence type="inferred from homology"/>
<feature type="transmembrane region" description="Helical" evidence="7">
    <location>
        <begin position="94"/>
        <end position="120"/>
    </location>
</feature>
<evidence type="ECO:0000259" key="8">
    <source>
        <dbReference type="PROSITE" id="PS50928"/>
    </source>
</evidence>
<evidence type="ECO:0000256" key="1">
    <source>
        <dbReference type="ARBA" id="ARBA00004651"/>
    </source>
</evidence>
<evidence type="ECO:0000313" key="10">
    <source>
        <dbReference type="Proteomes" id="UP000005561"/>
    </source>
</evidence>
<keyword evidence="4 7" id="KW-0812">Transmembrane</keyword>
<evidence type="ECO:0000313" key="9">
    <source>
        <dbReference type="EMBL" id="EET59811.1"/>
    </source>
</evidence>
<dbReference type="InterPro" id="IPR035906">
    <property type="entry name" value="MetI-like_sf"/>
</dbReference>
<keyword evidence="3" id="KW-1003">Cell membrane</keyword>
<evidence type="ECO:0000256" key="3">
    <source>
        <dbReference type="ARBA" id="ARBA00022475"/>
    </source>
</evidence>
<dbReference type="EMBL" id="ACCL02000015">
    <property type="protein sequence ID" value="EET59811.1"/>
    <property type="molecule type" value="Genomic_DNA"/>
</dbReference>
<evidence type="ECO:0000256" key="5">
    <source>
        <dbReference type="ARBA" id="ARBA00022989"/>
    </source>
</evidence>
<evidence type="ECO:0000256" key="2">
    <source>
        <dbReference type="ARBA" id="ARBA00022448"/>
    </source>
</evidence>
<name>C6LHS1_9FIRM</name>
<keyword evidence="6 7" id="KW-0472">Membrane</keyword>
<dbReference type="Proteomes" id="UP000005561">
    <property type="component" value="Unassembled WGS sequence"/>
</dbReference>
<dbReference type="CDD" id="cd06261">
    <property type="entry name" value="TM_PBP2"/>
    <property type="match status" value="1"/>
</dbReference>
<dbReference type="InterPro" id="IPR051393">
    <property type="entry name" value="ABC_transporter_permease"/>
</dbReference>
<feature type="transmembrane region" description="Helical" evidence="7">
    <location>
        <begin position="184"/>
        <end position="206"/>
    </location>
</feature>
<accession>C6LHS1</accession>
<dbReference type="STRING" id="168384.SAMN05660368_02530"/>
<dbReference type="Pfam" id="PF00528">
    <property type="entry name" value="BPD_transp_1"/>
    <property type="match status" value="1"/>
</dbReference>
<dbReference type="GO" id="GO:0055085">
    <property type="term" value="P:transmembrane transport"/>
    <property type="evidence" value="ECO:0007669"/>
    <property type="project" value="InterPro"/>
</dbReference>
<dbReference type="PROSITE" id="PS50928">
    <property type="entry name" value="ABC_TM1"/>
    <property type="match status" value="1"/>
</dbReference>